<name>A0A835L7S8_SPOEX</name>
<dbReference type="InterPro" id="IPR033739">
    <property type="entry name" value="M10A_MMP"/>
</dbReference>
<feature type="binding site" evidence="13">
    <location>
        <position position="360"/>
    </location>
    <ligand>
        <name>Ca(2+)</name>
        <dbReference type="ChEBI" id="CHEBI:29108"/>
        <label>5</label>
    </ligand>
</feature>
<dbReference type="SMART" id="SM00120">
    <property type="entry name" value="HX"/>
    <property type="match status" value="4"/>
</dbReference>
<dbReference type="Pfam" id="PF00045">
    <property type="entry name" value="Hemopexin"/>
    <property type="match status" value="4"/>
</dbReference>
<dbReference type="GO" id="GO:0031012">
    <property type="term" value="C:extracellular matrix"/>
    <property type="evidence" value="ECO:0007669"/>
    <property type="project" value="InterPro"/>
</dbReference>
<feature type="binding site" evidence="13">
    <location>
        <position position="358"/>
    </location>
    <ligand>
        <name>Ca(2+)</name>
        <dbReference type="ChEBI" id="CHEBI:29108"/>
        <label>4</label>
    </ligand>
</feature>
<comment type="cofactor">
    <cofactor evidence="13">
        <name>Zn(2+)</name>
        <dbReference type="ChEBI" id="CHEBI:29105"/>
    </cofactor>
    <text evidence="13">Binds 2 Zn(2+) ions per subunit.</text>
</comment>
<dbReference type="InterPro" id="IPR021190">
    <property type="entry name" value="Pept_M10A"/>
</dbReference>
<keyword evidence="7 13" id="KW-0862">Zinc</keyword>
<dbReference type="SMART" id="SM00235">
    <property type="entry name" value="ZnMc"/>
    <property type="match status" value="1"/>
</dbReference>
<keyword evidence="3 13" id="KW-0479">Metal-binding</keyword>
<feature type="repeat" description="Hemopexin" evidence="15">
    <location>
        <begin position="450"/>
        <end position="499"/>
    </location>
</feature>
<dbReference type="InterPro" id="IPR001818">
    <property type="entry name" value="Pept_M10_metallopeptidase"/>
</dbReference>
<dbReference type="GO" id="GO:0030198">
    <property type="term" value="P:extracellular matrix organization"/>
    <property type="evidence" value="ECO:0007669"/>
    <property type="project" value="TreeGrafter"/>
</dbReference>
<evidence type="ECO:0000256" key="8">
    <source>
        <dbReference type="ARBA" id="ARBA00022837"/>
    </source>
</evidence>
<evidence type="ECO:0000256" key="1">
    <source>
        <dbReference type="ARBA" id="ARBA00010370"/>
    </source>
</evidence>
<feature type="binding site" evidence="13">
    <location>
        <position position="202"/>
    </location>
    <ligand>
        <name>Ca(2+)</name>
        <dbReference type="ChEBI" id="CHEBI:29108"/>
        <label>2</label>
    </ligand>
</feature>
<dbReference type="PANTHER" id="PTHR10201:SF291">
    <property type="entry name" value="MATRIX METALLOPROTEINASE 1, ISOFORM C-RELATED"/>
    <property type="match status" value="1"/>
</dbReference>
<keyword evidence="8 13" id="KW-0106">Calcium</keyword>
<dbReference type="CDD" id="cd00094">
    <property type="entry name" value="HX"/>
    <property type="match status" value="1"/>
</dbReference>
<evidence type="ECO:0000256" key="13">
    <source>
        <dbReference type="PIRSR" id="PIRSR621190-2"/>
    </source>
</evidence>
<dbReference type="FunFam" id="3.40.390.10:FF:000022">
    <property type="entry name" value="Matrix metalloproteinase 1, isoform C"/>
    <property type="match status" value="1"/>
</dbReference>
<keyword evidence="9" id="KW-0482">Metalloprotease</keyword>
<protein>
    <recommendedName>
        <fullName evidence="17">Peptidase metallopeptidase domain-containing protein</fullName>
    </recommendedName>
</protein>
<feature type="binding site" description="in inhibited form" evidence="13">
    <location>
        <position position="93"/>
    </location>
    <ligand>
        <name>Zn(2+)</name>
        <dbReference type="ChEBI" id="CHEBI:29105"/>
        <label>2</label>
        <note>catalytic</note>
    </ligand>
</feature>
<evidence type="ECO:0000256" key="7">
    <source>
        <dbReference type="ARBA" id="ARBA00022833"/>
    </source>
</evidence>
<evidence type="ECO:0000259" key="17">
    <source>
        <dbReference type="SMART" id="SM00235"/>
    </source>
</evidence>
<feature type="repeat" description="Hemopexin" evidence="15">
    <location>
        <begin position="354"/>
        <end position="399"/>
    </location>
</feature>
<comment type="caution">
    <text evidence="18">The sequence shown here is derived from an EMBL/GenBank/DDBJ whole genome shotgun (WGS) entry which is preliminary data.</text>
</comment>
<dbReference type="EMBL" id="JACKWZ010000045">
    <property type="protein sequence ID" value="KAF9419246.1"/>
    <property type="molecule type" value="Genomic_DNA"/>
</dbReference>
<dbReference type="GO" id="GO:0008270">
    <property type="term" value="F:zinc ion binding"/>
    <property type="evidence" value="ECO:0007669"/>
    <property type="project" value="InterPro"/>
</dbReference>
<evidence type="ECO:0000256" key="9">
    <source>
        <dbReference type="ARBA" id="ARBA00023049"/>
    </source>
</evidence>
<dbReference type="SUPFAM" id="SSF55486">
    <property type="entry name" value="Metalloproteases ('zincins'), catalytic domain"/>
    <property type="match status" value="1"/>
</dbReference>
<dbReference type="Gene3D" id="2.110.10.10">
    <property type="entry name" value="Hemopexin-like domain"/>
    <property type="match status" value="1"/>
</dbReference>
<gene>
    <name evidence="18" type="ORF">HW555_004173</name>
</gene>
<evidence type="ECO:0000256" key="10">
    <source>
        <dbReference type="ARBA" id="ARBA00023145"/>
    </source>
</evidence>
<feature type="binding site" evidence="13">
    <location>
        <position position="208"/>
    </location>
    <ligand>
        <name>Ca(2+)</name>
        <dbReference type="ChEBI" id="CHEBI:29108"/>
        <label>3</label>
    </ligand>
</feature>
<feature type="repeat" description="Hemopexin" evidence="15">
    <location>
        <begin position="400"/>
        <end position="449"/>
    </location>
</feature>
<evidence type="ECO:0000256" key="16">
    <source>
        <dbReference type="SAM" id="MobiDB-lite"/>
    </source>
</evidence>
<evidence type="ECO:0000256" key="3">
    <source>
        <dbReference type="ARBA" id="ARBA00022723"/>
    </source>
</evidence>
<dbReference type="InterPro" id="IPR024079">
    <property type="entry name" value="MetalloPept_cat_dom_sf"/>
</dbReference>
<dbReference type="SUPFAM" id="SSF47090">
    <property type="entry name" value="PGBD-like"/>
    <property type="match status" value="1"/>
</dbReference>
<proteinExistence type="inferred from homology"/>
<feature type="binding site" evidence="13">
    <location>
        <position position="182"/>
    </location>
    <ligand>
        <name>Zn(2+)</name>
        <dbReference type="ChEBI" id="CHEBI:29105"/>
        <label>1</label>
    </ligand>
</feature>
<dbReference type="GO" id="GO:0030574">
    <property type="term" value="P:collagen catabolic process"/>
    <property type="evidence" value="ECO:0007669"/>
    <property type="project" value="TreeGrafter"/>
</dbReference>
<feature type="domain" description="Peptidase metallopeptidase" evidence="17">
    <location>
        <begin position="112"/>
        <end position="274"/>
    </location>
</feature>
<comment type="similarity">
    <text evidence="1">Belongs to the peptidase M10A family.</text>
</comment>
<dbReference type="GO" id="GO:0006508">
    <property type="term" value="P:proteolysis"/>
    <property type="evidence" value="ECO:0007669"/>
    <property type="project" value="UniProtKB-KW"/>
</dbReference>
<feature type="binding site" evidence="13">
    <location>
        <position position="229"/>
    </location>
    <ligand>
        <name>Zn(2+)</name>
        <dbReference type="ChEBI" id="CHEBI:29105"/>
        <label>2</label>
        <note>catalytic</note>
    </ligand>
</feature>
<feature type="binding site" evidence="13">
    <location>
        <position position="180"/>
    </location>
    <ligand>
        <name>Zn(2+)</name>
        <dbReference type="ChEBI" id="CHEBI:29105"/>
        <label>1</label>
    </ligand>
</feature>
<feature type="modified residue" description="Phosphotyrosine; by PKDCC" evidence="14">
    <location>
        <position position="388"/>
    </location>
</feature>
<dbReference type="FunFam" id="2.110.10.10:FF:000007">
    <property type="entry name" value="stromelysin-3 isoform X2"/>
    <property type="match status" value="1"/>
</dbReference>
<feature type="region of interest" description="Disordered" evidence="16">
    <location>
        <begin position="597"/>
        <end position="617"/>
    </location>
</feature>
<dbReference type="PROSITE" id="PS00024">
    <property type="entry name" value="HEMOPEXIN"/>
    <property type="match status" value="1"/>
</dbReference>
<dbReference type="Gene3D" id="3.40.390.10">
    <property type="entry name" value="Collagenase (Catalytic Domain)"/>
    <property type="match status" value="1"/>
</dbReference>
<evidence type="ECO:0000256" key="6">
    <source>
        <dbReference type="ARBA" id="ARBA00022801"/>
    </source>
</evidence>
<accession>A0A835L7S8</accession>
<dbReference type="InterPro" id="IPR036365">
    <property type="entry name" value="PGBD-like_sf"/>
</dbReference>
<feature type="binding site" evidence="13">
    <location>
        <position position="211"/>
    </location>
    <ligand>
        <name>Ca(2+)</name>
        <dbReference type="ChEBI" id="CHEBI:29108"/>
        <label>1</label>
    </ligand>
</feature>
<comment type="cofactor">
    <cofactor evidence="13">
        <name>Ca(2+)</name>
        <dbReference type="ChEBI" id="CHEBI:29108"/>
    </cofactor>
    <text evidence="13">Can bind about 5 Ca(2+) ions per subunit.</text>
</comment>
<dbReference type="InterPro" id="IPR006026">
    <property type="entry name" value="Peptidase_Metallo"/>
</dbReference>
<dbReference type="Pfam" id="PF00413">
    <property type="entry name" value="Peptidase_M10"/>
    <property type="match status" value="1"/>
</dbReference>
<evidence type="ECO:0000256" key="14">
    <source>
        <dbReference type="PIRSR" id="PIRSR621190-4"/>
    </source>
</evidence>
<keyword evidence="4" id="KW-0732">Signal</keyword>
<feature type="binding site" evidence="13">
    <location>
        <position position="187"/>
    </location>
    <ligand>
        <name>Ca(2+)</name>
        <dbReference type="ChEBI" id="CHEBI:29108"/>
        <label>3</label>
    </ligand>
</feature>
<evidence type="ECO:0000256" key="2">
    <source>
        <dbReference type="ARBA" id="ARBA00022670"/>
    </source>
</evidence>
<evidence type="ECO:0000256" key="5">
    <source>
        <dbReference type="ARBA" id="ARBA00022737"/>
    </source>
</evidence>
<feature type="binding site" evidence="13">
    <location>
        <position position="453"/>
    </location>
    <ligand>
        <name>Ca(2+)</name>
        <dbReference type="ChEBI" id="CHEBI:29108"/>
        <label>4</label>
    </ligand>
</feature>
<evidence type="ECO:0000313" key="19">
    <source>
        <dbReference type="Proteomes" id="UP000648187"/>
    </source>
</evidence>
<feature type="binding site" evidence="13">
    <location>
        <position position="204"/>
    </location>
    <ligand>
        <name>Ca(2+)</name>
        <dbReference type="ChEBI" id="CHEBI:29108"/>
        <label>2</label>
    </ligand>
</feature>
<dbReference type="Pfam" id="PF01471">
    <property type="entry name" value="PG_binding_1"/>
    <property type="match status" value="1"/>
</dbReference>
<feature type="binding site" evidence="13">
    <location>
        <position position="233"/>
    </location>
    <ligand>
        <name>Zn(2+)</name>
        <dbReference type="ChEBI" id="CHEBI:29105"/>
        <label>2</label>
        <note>catalytic</note>
    </ligand>
</feature>
<feature type="binding site" evidence="13">
    <location>
        <position position="195"/>
    </location>
    <ligand>
        <name>Zn(2+)</name>
        <dbReference type="ChEBI" id="CHEBI:29105"/>
        <label>1</label>
    </ligand>
</feature>
<dbReference type="InterPro" id="IPR018487">
    <property type="entry name" value="Hemopexin-like_repeat"/>
</dbReference>
<feature type="binding site" evidence="13">
    <location>
        <position position="247"/>
    </location>
    <ligand>
        <name>Zn(2+)</name>
        <dbReference type="ChEBI" id="CHEBI:29105"/>
        <label>2</label>
        <note>catalytic</note>
    </ligand>
</feature>
<keyword evidence="19" id="KW-1185">Reference proteome</keyword>
<feature type="binding site" evidence="13">
    <location>
        <position position="188"/>
    </location>
    <ligand>
        <name>Ca(2+)</name>
        <dbReference type="ChEBI" id="CHEBI:29108"/>
        <label>3</label>
    </ligand>
</feature>
<dbReference type="PRINTS" id="PR00138">
    <property type="entry name" value="MATRIXIN"/>
</dbReference>
<dbReference type="InterPro" id="IPR036375">
    <property type="entry name" value="Hemopexin-like_dom_sf"/>
</dbReference>
<dbReference type="InterPro" id="IPR018486">
    <property type="entry name" value="Hemopexin_CS"/>
</dbReference>
<feature type="binding site" evidence="13">
    <location>
        <position position="312"/>
    </location>
    <ligand>
        <name>Ca(2+)</name>
        <dbReference type="ChEBI" id="CHEBI:29108"/>
        <label>4</label>
    </ligand>
</feature>
<feature type="binding site" evidence="13">
    <location>
        <position position="406"/>
    </location>
    <ligand>
        <name>Ca(2+)</name>
        <dbReference type="ChEBI" id="CHEBI:29108"/>
        <label>5</label>
    </ligand>
</feature>
<dbReference type="GO" id="GO:0004222">
    <property type="term" value="F:metalloendopeptidase activity"/>
    <property type="evidence" value="ECO:0007669"/>
    <property type="project" value="InterPro"/>
</dbReference>
<feature type="binding site" evidence="13">
    <location>
        <position position="314"/>
    </location>
    <ligand>
        <name>Ca(2+)</name>
        <dbReference type="ChEBI" id="CHEBI:29108"/>
        <label>5</label>
    </ligand>
</feature>
<dbReference type="PANTHER" id="PTHR10201">
    <property type="entry name" value="MATRIX METALLOPROTEINASE"/>
    <property type="match status" value="1"/>
</dbReference>
<dbReference type="InterPro" id="IPR002477">
    <property type="entry name" value="Peptidoglycan-bd-like"/>
</dbReference>
<evidence type="ECO:0000256" key="12">
    <source>
        <dbReference type="PIRSR" id="PIRSR621190-1"/>
    </source>
</evidence>
<keyword evidence="2" id="KW-0645">Protease</keyword>
<feature type="binding site" evidence="13">
    <location>
        <position position="209"/>
    </location>
    <ligand>
        <name>Ca(2+)</name>
        <dbReference type="ChEBI" id="CHEBI:29108"/>
        <label>1</label>
    </ligand>
</feature>
<dbReference type="PROSITE" id="PS51642">
    <property type="entry name" value="HEMOPEXIN_2"/>
    <property type="match status" value="4"/>
</dbReference>
<organism evidence="18 19">
    <name type="scientific">Spodoptera exigua</name>
    <name type="common">Beet armyworm</name>
    <name type="synonym">Noctua fulgens</name>
    <dbReference type="NCBI Taxonomy" id="7107"/>
    <lineage>
        <taxon>Eukaryota</taxon>
        <taxon>Metazoa</taxon>
        <taxon>Ecdysozoa</taxon>
        <taxon>Arthropoda</taxon>
        <taxon>Hexapoda</taxon>
        <taxon>Insecta</taxon>
        <taxon>Pterygota</taxon>
        <taxon>Neoptera</taxon>
        <taxon>Endopterygota</taxon>
        <taxon>Lepidoptera</taxon>
        <taxon>Glossata</taxon>
        <taxon>Ditrysia</taxon>
        <taxon>Noctuoidea</taxon>
        <taxon>Noctuidae</taxon>
        <taxon>Amphipyrinae</taxon>
        <taxon>Spodoptera</taxon>
    </lineage>
</organism>
<feature type="repeat" description="Hemopexin" evidence="15">
    <location>
        <begin position="308"/>
        <end position="353"/>
    </location>
</feature>
<feature type="active site" evidence="12">
    <location>
        <position position="230"/>
    </location>
</feature>
<evidence type="ECO:0000256" key="11">
    <source>
        <dbReference type="ARBA" id="ARBA00023157"/>
    </source>
</evidence>
<dbReference type="InterPro" id="IPR000585">
    <property type="entry name" value="Hemopexin-like_dom"/>
</dbReference>
<evidence type="ECO:0000256" key="4">
    <source>
        <dbReference type="ARBA" id="ARBA00022729"/>
    </source>
</evidence>
<keyword evidence="11" id="KW-1015">Disulfide bond</keyword>
<dbReference type="Proteomes" id="UP000648187">
    <property type="component" value="Unassembled WGS sequence"/>
</dbReference>
<evidence type="ECO:0000313" key="18">
    <source>
        <dbReference type="EMBL" id="KAF9419246.1"/>
    </source>
</evidence>
<keyword evidence="6" id="KW-0378">Hydrolase</keyword>
<dbReference type="AlphaFoldDB" id="A0A835L7S8"/>
<dbReference type="SUPFAM" id="SSF50923">
    <property type="entry name" value="Hemopexin-like domain"/>
    <property type="match status" value="1"/>
</dbReference>
<feature type="binding site" evidence="13">
    <location>
        <position position="239"/>
    </location>
    <ligand>
        <name>Zn(2+)</name>
        <dbReference type="ChEBI" id="CHEBI:29105"/>
        <label>2</label>
        <note>catalytic</note>
    </ligand>
</feature>
<reference evidence="18" key="1">
    <citation type="submission" date="2020-08" db="EMBL/GenBank/DDBJ databases">
        <title>Spodoptera exigua strain:BAW_Kor-Di-RS1 Genome sequencing and assembly.</title>
        <authorList>
            <person name="Kim J."/>
            <person name="Nam H.Y."/>
            <person name="Kwon M."/>
            <person name="Choi J.H."/>
            <person name="Cho S.R."/>
            <person name="Kim G.-H."/>
        </authorList>
    </citation>
    <scope>NUCLEOTIDE SEQUENCE</scope>
    <source>
        <strain evidence="18">BAW_Kor-Di-RS1</strain>
        <tissue evidence="18">Whole-body</tissue>
    </source>
</reference>
<keyword evidence="5" id="KW-0677">Repeat</keyword>
<evidence type="ECO:0000256" key="15">
    <source>
        <dbReference type="PROSITE-ProRule" id="PRU01011"/>
    </source>
</evidence>
<keyword evidence="10" id="KW-0865">Zymogen</keyword>
<dbReference type="GO" id="GO:0005615">
    <property type="term" value="C:extracellular space"/>
    <property type="evidence" value="ECO:0007669"/>
    <property type="project" value="TreeGrafter"/>
</dbReference>
<sequence>MAWSQRTQKLPGSLANRGLLLTWIRQAEHDAYFQMYLAQYGYLSPSVRNPSSGHIMDESSWRRAIAEFQSFAGLNATGELDEETTKVMSLPRCGVRDKVGFGESRAKRYALQGSRWRVKNLTYKISKYPSKLNRAEVDNELAKAFAVWSDYTDLTFTQKRSGQVHIEIRQVYFMFEKGEHGDGDPFDGPGGTLAHAYFPVYGGDAHFDDAEMWSINSRRGTNLFQVAAHEFGHSLGLSHSDVRSALMAPFYRGYDPAFQLDQDDIQGIQALYGHKTQTDIGGPLPAAPSIPRATTQQPSAEDPALCGDPKFDTIFNSADGGTFIFKGEHYWRLTEDGVASGYPRLISRAWPGLPGNIDAAFTYKNGKTYFFKGSKYWRYNGQKMDGDYPKDISEGFTGIPDNLDAALVWSGNGKIYFYKGSKFWRFDPSQRPPVKATYPKPLSNWEGIPDSIDAALQYTNGYTYFFKGGSYWRFNDRTFSVDSDNPAFPRSTAFWWLGCSSAPKGTVGGNARLSDSANPEGDDDVGDILFDAAILFVNLTKDSYHIWVGFGRQQRAQQRERTRPHDAAVADCTRDAGGASEQGAAAARLAPDAHLAPTPRLAPAVGARRRPPRGRDTDCDGVLCAWTRSNSSGINETDVILYSLELNTNTQPHVQCKEYKMYEECPPTPPSGNKRYSQ</sequence>
<feature type="binding site" evidence="13">
    <location>
        <position position="206"/>
    </location>
    <ligand>
        <name>Zn(2+)</name>
        <dbReference type="ChEBI" id="CHEBI:29105"/>
        <label>1</label>
    </ligand>
</feature>
<dbReference type="CDD" id="cd04278">
    <property type="entry name" value="ZnMc_MMP"/>
    <property type="match status" value="1"/>
</dbReference>
<feature type="compositionally biased region" description="Low complexity" evidence="16">
    <location>
        <begin position="597"/>
        <end position="606"/>
    </location>
</feature>
<feature type="binding site" evidence="13">
    <location>
        <position position="211"/>
    </location>
    <ligand>
        <name>Ca(2+)</name>
        <dbReference type="ChEBI" id="CHEBI:29108"/>
        <label>3</label>
    </ligand>
</feature>